<dbReference type="SUPFAM" id="SSF55797">
    <property type="entry name" value="PR-1-like"/>
    <property type="match status" value="1"/>
</dbReference>
<dbReference type="InterPro" id="IPR014248">
    <property type="entry name" value="Spore_coat_assembly_SafA"/>
</dbReference>
<dbReference type="PANTHER" id="PTHR31157">
    <property type="entry name" value="SCP DOMAIN-CONTAINING PROTEIN"/>
    <property type="match status" value="1"/>
</dbReference>
<dbReference type="InterPro" id="IPR035940">
    <property type="entry name" value="CAP_sf"/>
</dbReference>
<dbReference type="InterPro" id="IPR014044">
    <property type="entry name" value="CAP_dom"/>
</dbReference>
<dbReference type="Pfam" id="PF01476">
    <property type="entry name" value="LysM"/>
    <property type="match status" value="1"/>
</dbReference>
<dbReference type="SMART" id="SM00257">
    <property type="entry name" value="LysM"/>
    <property type="match status" value="1"/>
</dbReference>
<dbReference type="SUPFAM" id="SSF54106">
    <property type="entry name" value="LysM domain"/>
    <property type="match status" value="1"/>
</dbReference>
<feature type="domain" description="LysM" evidence="1">
    <location>
        <begin position="32"/>
        <end position="77"/>
    </location>
</feature>
<comment type="caution">
    <text evidence="2">The sequence shown here is derived from an EMBL/GenBank/DDBJ whole genome shotgun (WGS) entry which is preliminary data.</text>
</comment>
<dbReference type="Pfam" id="PF00188">
    <property type="entry name" value="CAP"/>
    <property type="match status" value="1"/>
</dbReference>
<evidence type="ECO:0000313" key="2">
    <source>
        <dbReference type="EMBL" id="GAA0470858.1"/>
    </source>
</evidence>
<dbReference type="Proteomes" id="UP001500740">
    <property type="component" value="Unassembled WGS sequence"/>
</dbReference>
<dbReference type="PROSITE" id="PS51782">
    <property type="entry name" value="LYSM"/>
    <property type="match status" value="1"/>
</dbReference>
<accession>A0ABN1A9A5</accession>
<organism evidence="2 3">
    <name type="scientific">Alkalibacillus silvisoli</name>
    <dbReference type="NCBI Taxonomy" id="392823"/>
    <lineage>
        <taxon>Bacteria</taxon>
        <taxon>Bacillati</taxon>
        <taxon>Bacillota</taxon>
        <taxon>Bacilli</taxon>
        <taxon>Bacillales</taxon>
        <taxon>Bacillaceae</taxon>
        <taxon>Alkalibacillus</taxon>
    </lineage>
</organism>
<reference evidence="2 3" key="1">
    <citation type="journal article" date="2019" name="Int. J. Syst. Evol. Microbiol.">
        <title>The Global Catalogue of Microorganisms (GCM) 10K type strain sequencing project: providing services to taxonomists for standard genome sequencing and annotation.</title>
        <authorList>
            <consortium name="The Broad Institute Genomics Platform"/>
            <consortium name="The Broad Institute Genome Sequencing Center for Infectious Disease"/>
            <person name="Wu L."/>
            <person name="Ma J."/>
        </authorList>
    </citation>
    <scope>NUCLEOTIDE SEQUENCE [LARGE SCALE GENOMIC DNA]</scope>
    <source>
        <strain evidence="2 3">JCM 14193</strain>
    </source>
</reference>
<dbReference type="Gene3D" id="3.10.350.10">
    <property type="entry name" value="LysM domain"/>
    <property type="match status" value="1"/>
</dbReference>
<protein>
    <submittedName>
        <fullName evidence="2">SafA/ExsA family spore coat assembly protein</fullName>
    </submittedName>
</protein>
<gene>
    <name evidence="2" type="primary">safA</name>
    <name evidence="2" type="ORF">GCM10008935_28470</name>
</gene>
<dbReference type="PANTHER" id="PTHR31157:SF1">
    <property type="entry name" value="SCP DOMAIN-CONTAINING PROTEIN"/>
    <property type="match status" value="1"/>
</dbReference>
<dbReference type="CDD" id="cd00118">
    <property type="entry name" value="LysM"/>
    <property type="match status" value="1"/>
</dbReference>
<dbReference type="NCBIfam" id="TIGR02909">
    <property type="entry name" value="spore_YkwD"/>
    <property type="match status" value="1"/>
</dbReference>
<dbReference type="InterPro" id="IPR036779">
    <property type="entry name" value="LysM_dom_sf"/>
</dbReference>
<dbReference type="Gene3D" id="3.40.33.10">
    <property type="entry name" value="CAP"/>
    <property type="match status" value="1"/>
</dbReference>
<dbReference type="InterPro" id="IPR018392">
    <property type="entry name" value="LysM"/>
</dbReference>
<dbReference type="RefSeq" id="WP_343784707.1">
    <property type="nucleotide sequence ID" value="NZ_BAAACZ010000029.1"/>
</dbReference>
<dbReference type="CDD" id="cd05379">
    <property type="entry name" value="CAP_bacterial"/>
    <property type="match status" value="1"/>
</dbReference>
<keyword evidence="3" id="KW-1185">Reference proteome</keyword>
<dbReference type="EMBL" id="BAAACZ010000029">
    <property type="protein sequence ID" value="GAA0470858.1"/>
    <property type="molecule type" value="Genomic_DNA"/>
</dbReference>
<evidence type="ECO:0000313" key="3">
    <source>
        <dbReference type="Proteomes" id="UP001500740"/>
    </source>
</evidence>
<name>A0ABN1A9A5_9BACI</name>
<dbReference type="InterPro" id="IPR014258">
    <property type="entry name" value="CAP_domain_YkwD-like"/>
</dbReference>
<sequence length="210" mass="24146">MRMIKFSMIVLMIISVIHVSTPHERTHAASVDIYVVQPGDSLWEISKAYQIGLSEIIEANPQLNNPDLIYPGDEITVPLKTEVKAIEEEVVRITNQYRQEHGLQPLQHDWQLSRVARYKSQDMRDHNYFSHQSPNYGSPSNMIDQFNVSYRRTAENIAAGQRTANAVVESWMNSAGHRQNILDPNMTHIGVGFIEGGQYSNYWTQMFIQR</sequence>
<evidence type="ECO:0000259" key="1">
    <source>
        <dbReference type="PROSITE" id="PS51782"/>
    </source>
</evidence>
<proteinExistence type="predicted"/>
<dbReference type="NCBIfam" id="TIGR02899">
    <property type="entry name" value="spore_safA"/>
    <property type="match status" value="1"/>
</dbReference>